<organism evidence="7 8">
    <name type="scientific">Ferruginibacter yonginensis</name>
    <dbReference type="NCBI Taxonomy" id="1310416"/>
    <lineage>
        <taxon>Bacteria</taxon>
        <taxon>Pseudomonadati</taxon>
        <taxon>Bacteroidota</taxon>
        <taxon>Chitinophagia</taxon>
        <taxon>Chitinophagales</taxon>
        <taxon>Chitinophagaceae</taxon>
        <taxon>Ferruginibacter</taxon>
    </lineage>
</organism>
<keyword evidence="2" id="KW-1003">Cell membrane</keyword>
<evidence type="ECO:0000256" key="1">
    <source>
        <dbReference type="ARBA" id="ARBA00004651"/>
    </source>
</evidence>
<dbReference type="RefSeq" id="WP_379709421.1">
    <property type="nucleotide sequence ID" value="NZ_JBHSCZ010000002.1"/>
</dbReference>
<accession>A0ABV8QSN7</accession>
<evidence type="ECO:0000256" key="3">
    <source>
        <dbReference type="ARBA" id="ARBA00022692"/>
    </source>
</evidence>
<dbReference type="Pfam" id="PF01810">
    <property type="entry name" value="LysE"/>
    <property type="match status" value="1"/>
</dbReference>
<feature type="transmembrane region" description="Helical" evidence="6">
    <location>
        <begin position="71"/>
        <end position="91"/>
    </location>
</feature>
<feature type="transmembrane region" description="Helical" evidence="6">
    <location>
        <begin position="148"/>
        <end position="166"/>
    </location>
</feature>
<dbReference type="Proteomes" id="UP001595907">
    <property type="component" value="Unassembled WGS sequence"/>
</dbReference>
<evidence type="ECO:0000256" key="2">
    <source>
        <dbReference type="ARBA" id="ARBA00022475"/>
    </source>
</evidence>
<keyword evidence="3 6" id="KW-0812">Transmembrane</keyword>
<evidence type="ECO:0000313" key="7">
    <source>
        <dbReference type="EMBL" id="MFC4263191.1"/>
    </source>
</evidence>
<feature type="transmembrane region" description="Helical" evidence="6">
    <location>
        <begin position="6"/>
        <end position="27"/>
    </location>
</feature>
<dbReference type="PANTHER" id="PTHR30086">
    <property type="entry name" value="ARGININE EXPORTER PROTEIN ARGO"/>
    <property type="match status" value="1"/>
</dbReference>
<dbReference type="PANTHER" id="PTHR30086:SF20">
    <property type="entry name" value="ARGININE EXPORTER PROTEIN ARGO-RELATED"/>
    <property type="match status" value="1"/>
</dbReference>
<gene>
    <name evidence="7" type="ORF">ACFOWM_09905</name>
</gene>
<name>A0ABV8QSN7_9BACT</name>
<dbReference type="InterPro" id="IPR001123">
    <property type="entry name" value="LeuE-type"/>
</dbReference>
<feature type="transmembrane region" description="Helical" evidence="6">
    <location>
        <begin position="39"/>
        <end position="59"/>
    </location>
</feature>
<evidence type="ECO:0000313" key="8">
    <source>
        <dbReference type="Proteomes" id="UP001595907"/>
    </source>
</evidence>
<keyword evidence="4 6" id="KW-1133">Transmembrane helix</keyword>
<proteinExistence type="predicted"/>
<sequence>MIEAVIAGLLLGMALVFSVGPVIFTILKLRINYGITSALFFISGVWLSDLLWVVTANLFSSLLDSLTVYKLQIGTAGGIFLVALGIFYLFFKKYHSKQALDEGVKIGKSTHAKLFVTGFLINTLNPGVIALWLAAATKSISNTFNEKLVTFSICLAMNVGADIFKINLAGKLRKKLTDKNIVIVNKISGLMFLAFGIALIFGVWYNKYKPQ</sequence>
<evidence type="ECO:0000256" key="4">
    <source>
        <dbReference type="ARBA" id="ARBA00022989"/>
    </source>
</evidence>
<reference evidence="8" key="1">
    <citation type="journal article" date="2019" name="Int. J. Syst. Evol. Microbiol.">
        <title>The Global Catalogue of Microorganisms (GCM) 10K type strain sequencing project: providing services to taxonomists for standard genome sequencing and annotation.</title>
        <authorList>
            <consortium name="The Broad Institute Genomics Platform"/>
            <consortium name="The Broad Institute Genome Sequencing Center for Infectious Disease"/>
            <person name="Wu L."/>
            <person name="Ma J."/>
        </authorList>
    </citation>
    <scope>NUCLEOTIDE SEQUENCE [LARGE SCALE GENOMIC DNA]</scope>
    <source>
        <strain evidence="8">CECT 8289</strain>
    </source>
</reference>
<evidence type="ECO:0000256" key="5">
    <source>
        <dbReference type="ARBA" id="ARBA00023136"/>
    </source>
</evidence>
<comment type="subcellular location">
    <subcellularLocation>
        <location evidence="1">Cell membrane</location>
        <topology evidence="1">Multi-pass membrane protein</topology>
    </subcellularLocation>
</comment>
<protein>
    <submittedName>
        <fullName evidence="7">LysE family translocator</fullName>
    </submittedName>
</protein>
<keyword evidence="8" id="KW-1185">Reference proteome</keyword>
<evidence type="ECO:0000256" key="6">
    <source>
        <dbReference type="SAM" id="Phobius"/>
    </source>
</evidence>
<keyword evidence="5 6" id="KW-0472">Membrane</keyword>
<feature type="transmembrane region" description="Helical" evidence="6">
    <location>
        <begin position="187"/>
        <end position="205"/>
    </location>
</feature>
<comment type="caution">
    <text evidence="7">The sequence shown here is derived from an EMBL/GenBank/DDBJ whole genome shotgun (WGS) entry which is preliminary data.</text>
</comment>
<feature type="transmembrane region" description="Helical" evidence="6">
    <location>
        <begin position="112"/>
        <end position="136"/>
    </location>
</feature>
<dbReference type="EMBL" id="JBHSCZ010000002">
    <property type="protein sequence ID" value="MFC4263191.1"/>
    <property type="molecule type" value="Genomic_DNA"/>
</dbReference>